<accession>A0A6L9Y3R1</accession>
<dbReference type="Gene3D" id="3.40.50.300">
    <property type="entry name" value="P-loop containing nucleotide triphosphate hydrolases"/>
    <property type="match status" value="1"/>
</dbReference>
<organism evidence="2 3">
    <name type="scientific">Leifsonia tongyongensis</name>
    <dbReference type="NCBI Taxonomy" id="1268043"/>
    <lineage>
        <taxon>Bacteria</taxon>
        <taxon>Bacillati</taxon>
        <taxon>Actinomycetota</taxon>
        <taxon>Actinomycetes</taxon>
        <taxon>Micrococcales</taxon>
        <taxon>Microbacteriaceae</taxon>
        <taxon>Leifsonia</taxon>
    </lineage>
</organism>
<protein>
    <submittedName>
        <fullName evidence="2">DUF3732 domain-containing protein</fullName>
    </submittedName>
</protein>
<dbReference type="EMBL" id="JAAGWY010000005">
    <property type="protein sequence ID" value="NEN07854.1"/>
    <property type="molecule type" value="Genomic_DNA"/>
</dbReference>
<dbReference type="InterPro" id="IPR022205">
    <property type="entry name" value="DUF3732"/>
</dbReference>
<dbReference type="Proteomes" id="UP000474967">
    <property type="component" value="Unassembled WGS sequence"/>
</dbReference>
<proteinExistence type="predicted"/>
<dbReference type="SUPFAM" id="SSF52540">
    <property type="entry name" value="P-loop containing nucleoside triphosphate hydrolases"/>
    <property type="match status" value="1"/>
</dbReference>
<reference evidence="2 3" key="1">
    <citation type="journal article" date="2014" name="J. Microbiol.">
        <title>Diaminobutyricibacter tongyongensis gen. nov., sp. nov. and Homoserinibacter gongjuensis gen. nov., sp. nov. belong to the family Microbacteriaceae.</title>
        <authorList>
            <person name="Kim S.J."/>
            <person name="Ahn J.H."/>
            <person name="Weon H.Y."/>
            <person name="Hamada M."/>
            <person name="Suzuki K."/>
            <person name="Kwon S.W."/>
        </authorList>
    </citation>
    <scope>NUCLEOTIDE SEQUENCE [LARGE SCALE GENOMIC DNA]</scope>
    <source>
        <strain evidence="2 3">NBRC 108724</strain>
    </source>
</reference>
<sequence>MQLVGITIYSGDGRTRDVPFRLNQLNIVTGDSKTGKSSLLNIVDYCLGRKEPSIPTTAWFQAIAWYAAVFQFKDGSRALVAREAPTANLTSQRAMLELGGKDLTAPPFELLRLNTDTDALRAQIGARIGLADIQLESEASLRGPISVGLGSAIPYTLQEQHEIDSKVTLFHRQEELAQNLKDTIPFFLGAVDGKQAAKRAQLREARQALRRIENALALATQETQEQEIQLRELLSEARAVGLVNTASDNRETSTLDILNALRLERRAAIMPRGADTRAQDERRAAESQRIELSQRLNRLMATRDVLLDARDGEGGYDDSLKIQASRLRVLGLIPDHDGDAEFCPLCEQQMEHPDPTVAQLNQRLTDIRTELATVSAVRPKQQQALREVDAAIREVREGLNVVQSAIFSSGSTDVGSDPSSIGEAQSFVRGRIDATLDKLPDRDDSTIRRLESERETARALVNALMSELDGGDAREQLTSRLNALGIYLGDYSRRLHLEQSDRPIRLDVNKLTVVVDSETGPLPLRNIGSGENWVGYHLSAHLALHHFFLKQNRPVPRFLMLDQPSKAHFQSDRPAGADDNYFDPDREAVRNMFKLFADYPDELQGGVQLIVVDHANYTDAKWFTNAVVHNWREGTKLIPADWLTPEQAAAADREERRLRQSLMDQAQTLH</sequence>
<evidence type="ECO:0000313" key="3">
    <source>
        <dbReference type="Proteomes" id="UP000474967"/>
    </source>
</evidence>
<evidence type="ECO:0000313" key="2">
    <source>
        <dbReference type="EMBL" id="NEN07854.1"/>
    </source>
</evidence>
<dbReference type="AlphaFoldDB" id="A0A6L9Y3R1"/>
<keyword evidence="3" id="KW-1185">Reference proteome</keyword>
<dbReference type="InterPro" id="IPR027417">
    <property type="entry name" value="P-loop_NTPase"/>
</dbReference>
<dbReference type="RefSeq" id="WP_163291338.1">
    <property type="nucleotide sequence ID" value="NZ_JAAGWY010000005.1"/>
</dbReference>
<dbReference type="Pfam" id="PF12532">
    <property type="entry name" value="DUF3732"/>
    <property type="match status" value="1"/>
</dbReference>
<name>A0A6L9Y3R1_9MICO</name>
<comment type="caution">
    <text evidence="2">The sequence shown here is derived from an EMBL/GenBank/DDBJ whole genome shotgun (WGS) entry which is preliminary data.</text>
</comment>
<evidence type="ECO:0000256" key="1">
    <source>
        <dbReference type="SAM" id="Coils"/>
    </source>
</evidence>
<feature type="coiled-coil region" evidence="1">
    <location>
        <begin position="195"/>
        <end position="236"/>
    </location>
</feature>
<keyword evidence="1" id="KW-0175">Coiled coil</keyword>
<gene>
    <name evidence="2" type="ORF">G3T36_18515</name>
</gene>